<dbReference type="GO" id="GO:0008081">
    <property type="term" value="F:phosphoric diester hydrolase activity"/>
    <property type="evidence" value="ECO:0007669"/>
    <property type="project" value="InterPro"/>
</dbReference>
<dbReference type="eggNOG" id="COG0584">
    <property type="taxonomic scope" value="Bacteria"/>
</dbReference>
<dbReference type="GO" id="GO:0006629">
    <property type="term" value="P:lipid metabolic process"/>
    <property type="evidence" value="ECO:0007669"/>
    <property type="project" value="InterPro"/>
</dbReference>
<dbReference type="InterPro" id="IPR030395">
    <property type="entry name" value="GP_PDE_dom"/>
</dbReference>
<feature type="domain" description="GP-PDE" evidence="1">
    <location>
        <begin position="15"/>
        <end position="266"/>
    </location>
</feature>
<organism evidence="2 3">
    <name type="scientific">Pseudomyxococcus hansupus</name>
    <dbReference type="NCBI Taxonomy" id="1297742"/>
    <lineage>
        <taxon>Bacteria</taxon>
        <taxon>Pseudomonadati</taxon>
        <taxon>Myxococcota</taxon>
        <taxon>Myxococcia</taxon>
        <taxon>Myxococcales</taxon>
        <taxon>Cystobacterineae</taxon>
        <taxon>Myxococcaceae</taxon>
        <taxon>Pseudomyxococcus</taxon>
    </lineage>
</organism>
<dbReference type="EMBL" id="CP012109">
    <property type="protein sequence ID" value="AKQ67533.1"/>
    <property type="molecule type" value="Genomic_DNA"/>
</dbReference>
<evidence type="ECO:0000259" key="1">
    <source>
        <dbReference type="PROSITE" id="PS51704"/>
    </source>
</evidence>
<keyword evidence="3" id="KW-1185">Reference proteome</keyword>
<dbReference type="STRING" id="1297742.A176_004445"/>
<dbReference type="SUPFAM" id="SSF51695">
    <property type="entry name" value="PLC-like phosphodiesterases"/>
    <property type="match status" value="1"/>
</dbReference>
<dbReference type="Gene3D" id="3.20.20.190">
    <property type="entry name" value="Phosphatidylinositol (PI) phosphodiesterase"/>
    <property type="match status" value="1"/>
</dbReference>
<reference evidence="2 3" key="1">
    <citation type="journal article" date="2016" name="PLoS ONE">
        <title>Complete Genome Sequence and Comparative Genomics of a Novel Myxobacterium Myxococcus hansupus.</title>
        <authorList>
            <person name="Sharma G."/>
            <person name="Narwani T."/>
            <person name="Subramanian S."/>
        </authorList>
    </citation>
    <scope>NUCLEOTIDE SEQUENCE [LARGE SCALE GENOMIC DNA]</scope>
    <source>
        <strain evidence="3">mixupus</strain>
    </source>
</reference>
<dbReference type="PATRIC" id="fig|1297742.4.peg.4487"/>
<dbReference type="PANTHER" id="PTHR46211">
    <property type="entry name" value="GLYCEROPHOSPHORYL DIESTER PHOSPHODIESTERASE"/>
    <property type="match status" value="1"/>
</dbReference>
<proteinExistence type="predicted"/>
<dbReference type="RefSeq" id="WP_002639095.1">
    <property type="nucleotide sequence ID" value="NZ_CP012109.1"/>
</dbReference>
<dbReference type="InterPro" id="IPR017946">
    <property type="entry name" value="PLC-like_Pdiesterase_TIM-brl"/>
</dbReference>
<dbReference type="Pfam" id="PF03009">
    <property type="entry name" value="GDPD"/>
    <property type="match status" value="1"/>
</dbReference>
<dbReference type="Proteomes" id="UP000009026">
    <property type="component" value="Chromosome"/>
</dbReference>
<evidence type="ECO:0000313" key="2">
    <source>
        <dbReference type="EMBL" id="AKQ67533.1"/>
    </source>
</evidence>
<gene>
    <name evidence="2" type="ORF">A176_004445</name>
</gene>
<protein>
    <submittedName>
        <fullName evidence="2">Glycerophosphoryl diester phosphodiesterase</fullName>
    </submittedName>
</protein>
<accession>A0A0H4X113</accession>
<dbReference type="PROSITE" id="PS51704">
    <property type="entry name" value="GP_PDE"/>
    <property type="match status" value="1"/>
</dbReference>
<dbReference type="CDD" id="cd08561">
    <property type="entry name" value="GDPD_cytoplasmic_ScUgpQ2_like"/>
    <property type="match status" value="1"/>
</dbReference>
<evidence type="ECO:0000313" key="3">
    <source>
        <dbReference type="Proteomes" id="UP000009026"/>
    </source>
</evidence>
<dbReference type="AlphaFoldDB" id="A0A0H4X113"/>
<name>A0A0H4X113_9BACT</name>
<dbReference type="KEGG" id="mym:A176_004445"/>
<sequence>MASPTLPFLQGLRPTLHIAHRGGAALAPENTLPAFRQAVARYRTDMLELDLHLTRDGELVVAHDATLERCTDGTGALADLTLAELQRLDAGFQFTPDEGRTFPFRGQDVRIPTFRELLRAFPELRLNVEIKPDVPGIEDVFAQLLQEEGALERICMGSEQDAIAERLVARLPSACHFYPRDALAAFVIGLRSGNPPPEDARYTVLDMPLYFGDIRLVDAEFLRACAARGKWVNVWTVDDPGEMRQLLAEGVGGIMTDRPDVLRQIMDAPPKPG</sequence>
<dbReference type="OrthoDB" id="9787897at2"/>
<dbReference type="PANTHER" id="PTHR46211:SF14">
    <property type="entry name" value="GLYCEROPHOSPHODIESTER PHOSPHODIESTERASE"/>
    <property type="match status" value="1"/>
</dbReference>